<dbReference type="CTD" id="180058"/>
<dbReference type="PeptideAtlas" id="O17897"/>
<gene>
    <name evidence="2" type="ORF">CELE_F57A10.4</name>
    <name evidence="2 4" type="ORF">F57A10.4</name>
</gene>
<protein>
    <submittedName>
        <fullName evidence="2">Sensor histidine kinase</fullName>
    </submittedName>
</protein>
<dbReference type="GO" id="GO:0016301">
    <property type="term" value="F:kinase activity"/>
    <property type="evidence" value="ECO:0007669"/>
    <property type="project" value="UniProtKB-KW"/>
</dbReference>
<dbReference type="OrthoDB" id="5832998at2759"/>
<dbReference type="Bgee" id="WBGene00010185">
    <property type="expression patterns" value="Expressed in germ line (C elegans) and 3 other cell types or tissues"/>
</dbReference>
<organism evidence="2 3">
    <name type="scientific">Caenorhabditis elegans</name>
    <dbReference type="NCBI Taxonomy" id="6239"/>
    <lineage>
        <taxon>Eukaryota</taxon>
        <taxon>Metazoa</taxon>
        <taxon>Ecdysozoa</taxon>
        <taxon>Nematoda</taxon>
        <taxon>Chromadorea</taxon>
        <taxon>Rhabditida</taxon>
        <taxon>Rhabditina</taxon>
        <taxon>Rhabditomorpha</taxon>
        <taxon>Rhabditoidea</taxon>
        <taxon>Rhabditidae</taxon>
        <taxon>Peloderinae</taxon>
        <taxon>Caenorhabditis</taxon>
    </lineage>
</organism>
<dbReference type="UCSC" id="F57A10.4">
    <property type="organism name" value="c. elegans"/>
</dbReference>
<dbReference type="AlphaFoldDB" id="O17897"/>
<keyword evidence="1" id="KW-0472">Membrane</keyword>
<dbReference type="PaxDb" id="6239-F57A10.4"/>
<evidence type="ECO:0000313" key="4">
    <source>
        <dbReference type="WormBase" id="F57A10.4"/>
    </source>
</evidence>
<dbReference type="STRING" id="6239.F57A10.4.1"/>
<dbReference type="HOGENOM" id="CLU_109077_0_0_1"/>
<dbReference type="IntAct" id="O17897">
    <property type="interactions" value="3"/>
</dbReference>
<evidence type="ECO:0000313" key="2">
    <source>
        <dbReference type="EMBL" id="CAB09421.1"/>
    </source>
</evidence>
<proteinExistence type="predicted"/>
<sequence length="206" mass="23782">MSYRIRFSLIPVGVALIAVLLKASGWTLYRKNMAFERVDKQIQMDIERLFLNTLSRLADFNMDLPEKITILKMENEEGNTFSEPFLVGNSWEVRAYHYAGEGLSKWCSGFASRTTRQYFDYKNRRIDVTFDCNSKNVFPPLRTIIGAVLTGMFFIATLLVFRLFSARFQIRSGATMDAKETPISFEESFLEIIEKWDSANIDSGFE</sequence>
<feature type="transmembrane region" description="Helical" evidence="1">
    <location>
        <begin position="144"/>
        <end position="164"/>
    </location>
</feature>
<keyword evidence="1" id="KW-0812">Transmembrane</keyword>
<evidence type="ECO:0000313" key="3">
    <source>
        <dbReference type="Proteomes" id="UP000001940"/>
    </source>
</evidence>
<keyword evidence="2" id="KW-0808">Transferase</keyword>
<dbReference type="OMA" id="WDSANID"/>
<name>O17897_CAEEL</name>
<dbReference type="RefSeq" id="NP_506929.1">
    <property type="nucleotide sequence ID" value="NM_074528.3"/>
</dbReference>
<dbReference type="EMBL" id="BX284605">
    <property type="protein sequence ID" value="CAB09421.1"/>
    <property type="molecule type" value="Genomic_DNA"/>
</dbReference>
<dbReference type="AGR" id="WB:WBGene00010185"/>
<dbReference type="PIR" id="T22816">
    <property type="entry name" value="T22816"/>
</dbReference>
<dbReference type="Proteomes" id="UP000001940">
    <property type="component" value="Chromosome V"/>
</dbReference>
<dbReference type="WormBase" id="F57A10.4">
    <property type="protein sequence ID" value="CE16150"/>
    <property type="gene ID" value="WBGene00010185"/>
</dbReference>
<dbReference type="InParanoid" id="O17897"/>
<accession>O17897</accession>
<reference evidence="2 3" key="1">
    <citation type="journal article" date="1998" name="Science">
        <title>Genome sequence of the nematode C. elegans: a platform for investigating biology.</title>
        <authorList>
            <consortium name="The C. elegans sequencing consortium"/>
            <person name="Sulson J.E."/>
            <person name="Waterston R."/>
        </authorList>
    </citation>
    <scope>NUCLEOTIDE SEQUENCE [LARGE SCALE GENOMIC DNA]</scope>
    <source>
        <strain evidence="2 3">Bristol N2</strain>
    </source>
</reference>
<dbReference type="FunCoup" id="O17897">
    <property type="interactions" value="832"/>
</dbReference>
<dbReference type="KEGG" id="cel:CELE_F57A10.4"/>
<dbReference type="SMR" id="O17897"/>
<keyword evidence="2" id="KW-0418">Kinase</keyword>
<keyword evidence="3" id="KW-1185">Reference proteome</keyword>
<evidence type="ECO:0000256" key="1">
    <source>
        <dbReference type="SAM" id="Phobius"/>
    </source>
</evidence>
<dbReference type="eggNOG" id="ENOG502THYA">
    <property type="taxonomic scope" value="Eukaryota"/>
</dbReference>
<dbReference type="GeneID" id="180058"/>
<keyword evidence="1" id="KW-1133">Transmembrane helix</keyword>